<reference evidence="10 11" key="2">
    <citation type="journal article" date="2016" name="ISME J.">
        <title>Characterization of the first cultured representative of Verrucomicrobia subdivision 5 indicates the proposal of a novel phylum.</title>
        <authorList>
            <person name="Spring S."/>
            <person name="Bunk B."/>
            <person name="Sproer C."/>
            <person name="Schumann P."/>
            <person name="Rohde M."/>
            <person name="Tindall B.J."/>
            <person name="Klenk H.P."/>
        </authorList>
    </citation>
    <scope>NUCLEOTIDE SEQUENCE [LARGE SCALE GENOMIC DNA]</scope>
    <source>
        <strain evidence="10 11">L21-Fru-AB</strain>
    </source>
</reference>
<dbReference type="EMBL" id="CP010904">
    <property type="protein sequence ID" value="AKJ64875.1"/>
    <property type="molecule type" value="Genomic_DNA"/>
</dbReference>
<feature type="transmembrane region" description="Helical" evidence="7">
    <location>
        <begin position="284"/>
        <end position="306"/>
    </location>
</feature>
<dbReference type="STRING" id="1307763.L21SP4_01632"/>
<feature type="transmembrane region" description="Helical" evidence="7">
    <location>
        <begin position="247"/>
        <end position="272"/>
    </location>
</feature>
<reference evidence="11" key="1">
    <citation type="submission" date="2015-02" db="EMBL/GenBank/DDBJ databases">
        <title>Description and complete genome sequence of the first cultured representative of the subdivision 5 of the Verrucomicrobia phylum.</title>
        <authorList>
            <person name="Spring S."/>
            <person name="Bunk B."/>
            <person name="Sproer C."/>
            <person name="Klenk H.-P."/>
        </authorList>
    </citation>
    <scope>NUCLEOTIDE SEQUENCE [LARGE SCALE GENOMIC DNA]</scope>
    <source>
        <strain evidence="11">L21-Fru-AB</strain>
    </source>
</reference>
<dbReference type="GO" id="GO:0017004">
    <property type="term" value="P:cytochrome complex assembly"/>
    <property type="evidence" value="ECO:0007669"/>
    <property type="project" value="UniProtKB-KW"/>
</dbReference>
<dbReference type="InterPro" id="IPR036929">
    <property type="entry name" value="DsbDN_sf"/>
</dbReference>
<dbReference type="Pfam" id="PF02683">
    <property type="entry name" value="DsbD_TM"/>
    <property type="match status" value="1"/>
</dbReference>
<name>A0A0G3EJB7_9BACT</name>
<dbReference type="InterPro" id="IPR003834">
    <property type="entry name" value="Cyt_c_assmbl_TM_dom"/>
</dbReference>
<keyword evidence="6 7" id="KW-0472">Membrane</keyword>
<keyword evidence="3 7" id="KW-0812">Transmembrane</keyword>
<dbReference type="InterPro" id="IPR036249">
    <property type="entry name" value="Thioredoxin-like_sf"/>
</dbReference>
<keyword evidence="4" id="KW-0201">Cytochrome c-type biogenesis</keyword>
<dbReference type="GO" id="GO:0045454">
    <property type="term" value="P:cell redox homeostasis"/>
    <property type="evidence" value="ECO:0007669"/>
    <property type="project" value="TreeGrafter"/>
</dbReference>
<dbReference type="PANTHER" id="PTHR32234:SF0">
    <property type="entry name" value="THIOL:DISULFIDE INTERCHANGE PROTEIN DSBD"/>
    <property type="match status" value="1"/>
</dbReference>
<evidence type="ECO:0000256" key="7">
    <source>
        <dbReference type="SAM" id="Phobius"/>
    </source>
</evidence>
<evidence type="ECO:0000256" key="2">
    <source>
        <dbReference type="ARBA" id="ARBA00022475"/>
    </source>
</evidence>
<dbReference type="Pfam" id="PF13899">
    <property type="entry name" value="Thioredoxin_7"/>
    <property type="match status" value="1"/>
</dbReference>
<evidence type="ECO:0000256" key="8">
    <source>
        <dbReference type="SAM" id="SignalP"/>
    </source>
</evidence>
<dbReference type="Gene3D" id="2.60.40.1250">
    <property type="entry name" value="Thiol:disulfide interchange protein DsbD, N-terminal domain"/>
    <property type="match status" value="1"/>
</dbReference>
<dbReference type="PROSITE" id="PS51352">
    <property type="entry name" value="THIOREDOXIN_2"/>
    <property type="match status" value="1"/>
</dbReference>
<dbReference type="GO" id="GO:0005886">
    <property type="term" value="C:plasma membrane"/>
    <property type="evidence" value="ECO:0007669"/>
    <property type="project" value="UniProtKB-SubCell"/>
</dbReference>
<dbReference type="Proteomes" id="UP000035268">
    <property type="component" value="Chromosome"/>
</dbReference>
<dbReference type="InterPro" id="IPR013766">
    <property type="entry name" value="Thioredoxin_domain"/>
</dbReference>
<feature type="transmembrane region" description="Helical" evidence="7">
    <location>
        <begin position="401"/>
        <end position="419"/>
    </location>
</feature>
<accession>A0A0G3EJB7</accession>
<feature type="chain" id="PRO_5005184037" evidence="8">
    <location>
        <begin position="19"/>
        <end position="532"/>
    </location>
</feature>
<dbReference type="RefSeq" id="WP_052882160.1">
    <property type="nucleotide sequence ID" value="NZ_CP010904.1"/>
</dbReference>
<dbReference type="Gene3D" id="3.40.30.10">
    <property type="entry name" value="Glutaredoxin"/>
    <property type="match status" value="1"/>
</dbReference>
<evidence type="ECO:0000259" key="9">
    <source>
        <dbReference type="PROSITE" id="PS51352"/>
    </source>
</evidence>
<evidence type="ECO:0000256" key="6">
    <source>
        <dbReference type="ARBA" id="ARBA00023136"/>
    </source>
</evidence>
<organism evidence="10 11">
    <name type="scientific">Kiritimatiella glycovorans</name>
    <dbReference type="NCBI Taxonomy" id="1307763"/>
    <lineage>
        <taxon>Bacteria</taxon>
        <taxon>Pseudomonadati</taxon>
        <taxon>Kiritimatiellota</taxon>
        <taxon>Kiritimatiellia</taxon>
        <taxon>Kiritimatiellales</taxon>
        <taxon>Kiritimatiellaceae</taxon>
        <taxon>Kiritimatiella</taxon>
    </lineage>
</organism>
<keyword evidence="11" id="KW-1185">Reference proteome</keyword>
<gene>
    <name evidence="10" type="primary">dsbD</name>
    <name evidence="10" type="ORF">L21SP4_01632</name>
</gene>
<feature type="signal peptide" evidence="8">
    <location>
        <begin position="1"/>
        <end position="18"/>
    </location>
</feature>
<evidence type="ECO:0000313" key="10">
    <source>
        <dbReference type="EMBL" id="AKJ64875.1"/>
    </source>
</evidence>
<keyword evidence="2" id="KW-1003">Cell membrane</keyword>
<sequence length="532" mass="56534" precursor="true">MKHMPLLLMILAAAAGHAQPQVPFEAEGSVTRRDGERAVRVEITIPDGHVLYAKEFAVRERGGAALKPLEAPDPVMAEDPFTGERKRVYKESFSLTVPYPGSGALEVDLFGCNDKVCFPPVTVDLALEGGADPAGAPAEAGADDGSPWRAALEQFRERERAVGYMKPDPFLEFLREEGALAEEEKGAWGTFLSSPRSFFETFGWGWTLVLILVGGAALNLTPCVLPVIPVNLAIIGAGARAGSRLQGFLLGGTYGLGIALVYGALGLLVVLTGSQFGTLNASPVFNVAIAVLFLVLALAMFDVFTIDLSRFQKSGPAAGGRHGAARYFAALGMGAVAALLAGACVAPVVLAVLLLAGDLYAGGIGIGLFLPFALGLGMALPWPFAGAGLSFLPKPGGWMTVVRNLFGVLILGLALYYGYTGYRLWQQRASSLAAAETGAEAAPAAENRALAEQLRTALRGGRPVLIDFWATWCKNCTAMEETTFKEERVEEALRRFEMIRYQAEDPSAPATKAVLDELDVKGLPTYVILEPR</sequence>
<evidence type="ECO:0000256" key="3">
    <source>
        <dbReference type="ARBA" id="ARBA00022692"/>
    </source>
</evidence>
<feature type="domain" description="Thioredoxin" evidence="9">
    <location>
        <begin position="431"/>
        <end position="532"/>
    </location>
</feature>
<protein>
    <submittedName>
        <fullName evidence="10">Thiol:disulfide interchange protein DsbD</fullName>
        <ecNumber evidence="10">1.8.1.8</ecNumber>
    </submittedName>
</protein>
<dbReference type="KEGG" id="vbl:L21SP4_01632"/>
<dbReference type="Pfam" id="PF11412">
    <property type="entry name" value="DsbD_N"/>
    <property type="match status" value="1"/>
</dbReference>
<feature type="transmembrane region" description="Helical" evidence="7">
    <location>
        <begin position="327"/>
        <end position="353"/>
    </location>
</feature>
<dbReference type="AlphaFoldDB" id="A0A0G3EJB7"/>
<evidence type="ECO:0000256" key="1">
    <source>
        <dbReference type="ARBA" id="ARBA00004651"/>
    </source>
</evidence>
<dbReference type="PANTHER" id="PTHR32234">
    <property type="entry name" value="THIOL:DISULFIDE INTERCHANGE PROTEIN DSBD"/>
    <property type="match status" value="1"/>
</dbReference>
<evidence type="ECO:0000256" key="4">
    <source>
        <dbReference type="ARBA" id="ARBA00022748"/>
    </source>
</evidence>
<dbReference type="EC" id="1.8.1.8" evidence="10"/>
<comment type="subcellular location">
    <subcellularLocation>
        <location evidence="1">Cell membrane</location>
        <topology evidence="1">Multi-pass membrane protein</topology>
    </subcellularLocation>
</comment>
<dbReference type="OrthoDB" id="9811036at2"/>
<evidence type="ECO:0000256" key="5">
    <source>
        <dbReference type="ARBA" id="ARBA00022989"/>
    </source>
</evidence>
<dbReference type="SUPFAM" id="SSF52833">
    <property type="entry name" value="Thioredoxin-like"/>
    <property type="match status" value="1"/>
</dbReference>
<keyword evidence="5 7" id="KW-1133">Transmembrane helix</keyword>
<keyword evidence="8" id="KW-0732">Signal</keyword>
<dbReference type="InterPro" id="IPR028250">
    <property type="entry name" value="DsbDN"/>
</dbReference>
<keyword evidence="10" id="KW-0560">Oxidoreductase</keyword>
<proteinExistence type="predicted"/>
<dbReference type="GO" id="GO:0047134">
    <property type="term" value="F:protein-disulfide reductase [NAD(P)H] activity"/>
    <property type="evidence" value="ECO:0007669"/>
    <property type="project" value="UniProtKB-EC"/>
</dbReference>
<feature type="transmembrane region" description="Helical" evidence="7">
    <location>
        <begin position="359"/>
        <end position="380"/>
    </location>
</feature>
<evidence type="ECO:0000313" key="11">
    <source>
        <dbReference type="Proteomes" id="UP000035268"/>
    </source>
</evidence>
<dbReference type="SUPFAM" id="SSF74863">
    <property type="entry name" value="Thiol:disulfide interchange protein DsbD, N-terminal domain (DsbD-alpha)"/>
    <property type="match status" value="1"/>
</dbReference>